<dbReference type="PANTHER" id="PTHR33153">
    <property type="entry name" value="MYND-TYPE DOMAIN-CONTAINING PROTEIN"/>
    <property type="match status" value="1"/>
</dbReference>
<dbReference type="EMBL" id="GG666523">
    <property type="protein sequence ID" value="EEN59079.1"/>
    <property type="molecule type" value="Genomic_DNA"/>
</dbReference>
<feature type="compositionally biased region" description="Polar residues" evidence="1">
    <location>
        <begin position="1292"/>
        <end position="1303"/>
    </location>
</feature>
<feature type="compositionally biased region" description="Acidic residues" evidence="1">
    <location>
        <begin position="457"/>
        <end position="493"/>
    </location>
</feature>
<feature type="region of interest" description="Disordered" evidence="1">
    <location>
        <begin position="1280"/>
        <end position="1521"/>
    </location>
</feature>
<evidence type="ECO:0000313" key="3">
    <source>
        <dbReference type="EMBL" id="EEN59079.1"/>
    </source>
</evidence>
<evidence type="ECO:0000259" key="2">
    <source>
        <dbReference type="Pfam" id="PF25273"/>
    </source>
</evidence>
<feature type="compositionally biased region" description="Acidic residues" evidence="1">
    <location>
        <begin position="427"/>
        <end position="438"/>
    </location>
</feature>
<reference evidence="3" key="1">
    <citation type="journal article" date="2008" name="Nature">
        <title>The amphioxus genome and the evolution of the chordate karyotype.</title>
        <authorList>
            <consortium name="US DOE Joint Genome Institute (JGI-PGF)"/>
            <person name="Putnam N.H."/>
            <person name="Butts T."/>
            <person name="Ferrier D.E.K."/>
            <person name="Furlong R.F."/>
            <person name="Hellsten U."/>
            <person name="Kawashima T."/>
            <person name="Robinson-Rechavi M."/>
            <person name="Shoguchi E."/>
            <person name="Terry A."/>
            <person name="Yu J.-K."/>
            <person name="Benito-Gutierrez E.L."/>
            <person name="Dubchak I."/>
            <person name="Garcia-Fernandez J."/>
            <person name="Gibson-Brown J.J."/>
            <person name="Grigoriev I.V."/>
            <person name="Horton A.C."/>
            <person name="de Jong P.J."/>
            <person name="Jurka J."/>
            <person name="Kapitonov V.V."/>
            <person name="Kohara Y."/>
            <person name="Kuroki Y."/>
            <person name="Lindquist E."/>
            <person name="Lucas S."/>
            <person name="Osoegawa K."/>
            <person name="Pennacchio L.A."/>
            <person name="Salamov A.A."/>
            <person name="Satou Y."/>
            <person name="Sauka-Spengler T."/>
            <person name="Schmutz J."/>
            <person name="Shin-I T."/>
            <person name="Toyoda A."/>
            <person name="Bronner-Fraser M."/>
            <person name="Fujiyama A."/>
            <person name="Holland L.Z."/>
            <person name="Holland P.W.H."/>
            <person name="Satoh N."/>
            <person name="Rokhsar D.S."/>
        </authorList>
    </citation>
    <scope>NUCLEOTIDE SEQUENCE [LARGE SCALE GENOMIC DNA]</scope>
    <source>
        <strain evidence="3">S238N-H82</strain>
        <tissue evidence="3">Testes</tissue>
    </source>
</reference>
<dbReference type="InterPro" id="IPR057191">
    <property type="entry name" value="DUF7869"/>
</dbReference>
<evidence type="ECO:0000256" key="1">
    <source>
        <dbReference type="SAM" id="MobiDB-lite"/>
    </source>
</evidence>
<feature type="region of interest" description="Disordered" evidence="1">
    <location>
        <begin position="422"/>
        <end position="570"/>
    </location>
</feature>
<feature type="compositionally biased region" description="Basic and acidic residues" evidence="1">
    <location>
        <begin position="1484"/>
        <end position="1503"/>
    </location>
</feature>
<proteinExistence type="predicted"/>
<accession>C3YKL1</accession>
<feature type="compositionally biased region" description="Basic and acidic residues" evidence="1">
    <location>
        <begin position="1411"/>
        <end position="1433"/>
    </location>
</feature>
<feature type="compositionally biased region" description="Basic and acidic residues" evidence="1">
    <location>
        <begin position="1344"/>
        <end position="1356"/>
    </location>
</feature>
<feature type="compositionally biased region" description="Basic and acidic residues" evidence="1">
    <location>
        <begin position="558"/>
        <end position="570"/>
    </location>
</feature>
<feature type="compositionally biased region" description="Basic residues" evidence="1">
    <location>
        <begin position="514"/>
        <end position="525"/>
    </location>
</feature>
<protein>
    <recommendedName>
        <fullName evidence="2">DUF7869 domain-containing protein</fullName>
    </recommendedName>
</protein>
<dbReference type="Pfam" id="PF25273">
    <property type="entry name" value="DUF7869"/>
    <property type="match status" value="1"/>
</dbReference>
<feature type="region of interest" description="Disordered" evidence="1">
    <location>
        <begin position="691"/>
        <end position="770"/>
    </location>
</feature>
<sequence>MSRKDEFGRELQVDAKKSTRKLYQLEEVLQLTPGRFESAISEAPVLSKFSEQVGKYMGALLNSYGGIVRWGVTRTGLAKVKVIGTHCDRKMEDEYKVVVDCVAKSFSPRIDPSLYRLDFVQILRKSTNQPFREIRVIELRVQAGQELLYMDQEQRVRVVNGSTLYGPLIPQEIKRLVLKKYRKELLDSQSLLDVITPLVGRPLPAAVTPLQDRPPSGVSVDTQTSPAFCHGNGGNKSNVQATPIQSHINKSKVACLGTPMPSHITTSMVHSATPMQNHTSKNNACSITPMHTHVSNSKMSSPIETPKQNLQTALETSVCTPFVGKESSSESDITGLKKVGYQDNFDDAARYEVRNVSRSLDDPTALVLWFQSTYHKGQAPPSKLLVKLEDYLAPPNTEWVQLEKARDALSFIETYQRIRKELSKSNDDDEEEESEEDMYAYKSDSPGTSPSKKGADMEEEEEAGEDMKEDGDGVGDDGDGIGEDGDDEGDEVEAGGAVGRGVLEDEDEGAPSPKKPRYVSKKGKKSALESGDDGDDNDDETEERPMERGNKKTKGKKGGREEPKQEFEKTVEKMRRLHPEVNTANDSQMLNKNAGGWRKAVAAQLKLKKGVREVSSNMATHVTVATMSPRCYQEALDIMSKWTSGQCQGQGRSLKPSQTIFKPLNGLSEEEEVFSLLSALRSGAMDKDTFEAQAKAKKKTTTKSQAGRKETARDVRELNKEKEKTKQEVNELNKEKEKTKQEVNELNKEKEKTKQEVNELKKKKETTESDVNGLKNELKKMKKEMQGEVTGTCKLQKDQTALAGSSEPPVLLDTWVGVWYNGEGPTAPGVWYPGKVENVLSGGRLKVKFIHPAPSSMADCEYNYVTPDTKDEKIVRPVFVIAYNLQVTKLFKDASPSGKRGVDLLTLQDGEWVPDDIIEEYLEVIQTSAPKVYYPKKKWVILFDSLQVSCCINQKTAFERAKKFPNKRMGMIVVSLFARFYEIVKEYEAGKKVVPDLRNGMKYESRRYLEAKQWLGEYAKKYGDIMPNSNNIHLPQCLQKVDVFNSYLEEMSYENHLQLTWFKAMWRKEFPNLKIPPRNRFTKCDECEELKKQLKEAKIEDDFNALRERRQSHLQLANSARQKYYKHIKKAKQYPDNYLSLIIDSMDQNKTALPHFSTPTKARGGRLPSTLYLQLDNSAKENKNKFMIAFCTWLVKLQVFQKVKLGYLMAGHTHEDVDQMFSRFSVKLQRQDATTIPELFTTIEASYAPKPQCRLIQALWDYRTLMSNYISADLSEGCEDLSESGAAEPKQNLESVLETSVGTPSIGKRSSSRAEATESCENVSEKPSTETRCIDAQNSPQMPNKHEKLSTERGDVAQDEDACQGQDKTTSEGQDGPKDAAQDTEIPIIDLTGESPAGSRRRDSVGTFAHKLLEESLDAKKPSKMESESKENDNPTGKETGSTSSGKTSLAERVKTFLQDVKQKIRPNSSKEEDTCPGKGSKVLKAEGNVKVKVGKKEEESERKRKQPAQRPALQNKSQNRSGFTLTYHNQLYNQSCNQQSYSQRSYNQQSYNQQTYNQQTYNNQMYNQQQSYSHLLQTAFSRNQAQSYNQTDQYQMSFVARQFGNGSQGRYSSNERGVDSQNGMDWHNFYRLRQQAAIRDAWRSSYHD</sequence>
<feature type="compositionally biased region" description="Basic and acidic residues" evidence="1">
    <location>
        <begin position="707"/>
        <end position="767"/>
    </location>
</feature>
<feature type="domain" description="DUF7869" evidence="2">
    <location>
        <begin position="1163"/>
        <end position="1271"/>
    </location>
</feature>
<dbReference type="InParanoid" id="C3YKL1"/>
<feature type="compositionally biased region" description="Basic and acidic residues" evidence="1">
    <location>
        <begin position="1323"/>
        <end position="1333"/>
    </location>
</feature>
<dbReference type="STRING" id="7739.C3YKL1"/>
<dbReference type="PANTHER" id="PTHR33153:SF3">
    <property type="entry name" value="TRAFFICKING PROTEIN PARTICLE COMPLEX SUBUNIT 11 DOMAIN-CONTAINING PROTEIN"/>
    <property type="match status" value="1"/>
</dbReference>
<feature type="compositionally biased region" description="Low complexity" evidence="1">
    <location>
        <begin position="1437"/>
        <end position="1449"/>
    </location>
</feature>
<name>C3YKL1_BRAFL</name>
<dbReference type="eggNOG" id="ENOG502QTT1">
    <property type="taxonomic scope" value="Eukaryota"/>
</dbReference>
<gene>
    <name evidence="3" type="ORF">BRAFLDRAFT_63300</name>
</gene>
<organism>
    <name type="scientific">Branchiostoma floridae</name>
    <name type="common">Florida lancelet</name>
    <name type="synonym">Amphioxus</name>
    <dbReference type="NCBI Taxonomy" id="7739"/>
    <lineage>
        <taxon>Eukaryota</taxon>
        <taxon>Metazoa</taxon>
        <taxon>Chordata</taxon>
        <taxon>Cephalochordata</taxon>
        <taxon>Leptocardii</taxon>
        <taxon>Amphioxiformes</taxon>
        <taxon>Branchiostomatidae</taxon>
        <taxon>Branchiostoma</taxon>
    </lineage>
</organism>
<feature type="compositionally biased region" description="Acidic residues" evidence="1">
    <location>
        <begin position="530"/>
        <end position="542"/>
    </location>
</feature>